<dbReference type="EMBL" id="JABFYL010000043">
    <property type="protein sequence ID" value="NVN52324.1"/>
    <property type="molecule type" value="Genomic_DNA"/>
</dbReference>
<accession>A0A850PWK0</accession>
<reference evidence="2 3" key="1">
    <citation type="submission" date="2020-05" db="EMBL/GenBank/DDBJ databases">
        <title>Draft genome sequence of Mycobacterium hippocampi DL, isolated from European seabass, Dicentrarchus labrax, reared in fish farms.</title>
        <authorList>
            <person name="Stathopoulou P."/>
            <person name="Asimakis E."/>
            <person name="Tzokas K."/>
            <person name="Batargias C."/>
            <person name="Tsiamis G."/>
        </authorList>
    </citation>
    <scope>NUCLEOTIDE SEQUENCE [LARGE SCALE GENOMIC DNA]</scope>
    <source>
        <strain evidence="2 3">DL</strain>
    </source>
</reference>
<dbReference type="SUPFAM" id="SSF46785">
    <property type="entry name" value="Winged helix' DNA-binding domain"/>
    <property type="match status" value="1"/>
</dbReference>
<dbReference type="RefSeq" id="WP_347133201.1">
    <property type="nucleotide sequence ID" value="NZ_JABFYL010000043.1"/>
</dbReference>
<dbReference type="AlphaFoldDB" id="A0A850PWK0"/>
<evidence type="ECO:0000313" key="2">
    <source>
        <dbReference type="EMBL" id="NVN52324.1"/>
    </source>
</evidence>
<proteinExistence type="predicted"/>
<dbReference type="GO" id="GO:0003700">
    <property type="term" value="F:DNA-binding transcription factor activity"/>
    <property type="evidence" value="ECO:0007669"/>
    <property type="project" value="InterPro"/>
</dbReference>
<name>A0A850PWK0_9MYCO</name>
<dbReference type="InterPro" id="IPR027417">
    <property type="entry name" value="P-loop_NTPase"/>
</dbReference>
<dbReference type="SUPFAM" id="SSF52540">
    <property type="entry name" value="P-loop containing nucleoside triphosphate hydrolases"/>
    <property type="match status" value="1"/>
</dbReference>
<protein>
    <submittedName>
        <fullName evidence="2">MarR family transcriptional regulator</fullName>
    </submittedName>
</protein>
<sequence>MTIPALFTPSAMSLTELEALTVGRSDLLQALTQRIISSARDGSRPHTLLVGPRGSGKTHTLHVTLGRALSDTSTAKHVLPVLIAEDSLAIGSYADLLVEIARAISSELGEEARTLRRGRDPVGIEGAVMQAAAGRTILLAIENLDRVFDGIGEAGQGSLRAWVETTTAVLVFATAPTLFTGVSSREYPWYGSFMIERIAGLSVDDAVVLLDRAAQRRGDTDLVAFLQSARGRDRVAAIRDIVGGTPRTWHLLAQCADAGSLDALTPAVEALLDRLAPHYQQQLWQLPAGEQRLVVELARGPGARTVSDLAAAVGVSNQSASAALGRLAADQWVTSSKADEDRRTSWYDLTDPLLRNYLHYRGS</sequence>
<evidence type="ECO:0000259" key="1">
    <source>
        <dbReference type="Pfam" id="PF12802"/>
    </source>
</evidence>
<feature type="domain" description="HTH marR-type" evidence="1">
    <location>
        <begin position="292"/>
        <end position="343"/>
    </location>
</feature>
<dbReference type="Pfam" id="PF12802">
    <property type="entry name" value="MarR_2"/>
    <property type="match status" value="1"/>
</dbReference>
<keyword evidence="3" id="KW-1185">Reference proteome</keyword>
<dbReference type="InterPro" id="IPR036390">
    <property type="entry name" value="WH_DNA-bd_sf"/>
</dbReference>
<gene>
    <name evidence="2" type="ORF">HLY00_2708</name>
</gene>
<organism evidence="2 3">
    <name type="scientific">Mycolicibacterium hippocampi</name>
    <dbReference type="NCBI Taxonomy" id="659824"/>
    <lineage>
        <taxon>Bacteria</taxon>
        <taxon>Bacillati</taxon>
        <taxon>Actinomycetota</taxon>
        <taxon>Actinomycetes</taxon>
        <taxon>Mycobacteriales</taxon>
        <taxon>Mycobacteriaceae</taxon>
        <taxon>Mycolicibacterium</taxon>
    </lineage>
</organism>
<dbReference type="InterPro" id="IPR036388">
    <property type="entry name" value="WH-like_DNA-bd_sf"/>
</dbReference>
<evidence type="ECO:0000313" key="3">
    <source>
        <dbReference type="Proteomes" id="UP000570517"/>
    </source>
</evidence>
<dbReference type="Gene3D" id="1.10.10.10">
    <property type="entry name" value="Winged helix-like DNA-binding domain superfamily/Winged helix DNA-binding domain"/>
    <property type="match status" value="1"/>
</dbReference>
<dbReference type="Gene3D" id="3.40.50.300">
    <property type="entry name" value="P-loop containing nucleotide triphosphate hydrolases"/>
    <property type="match status" value="1"/>
</dbReference>
<comment type="caution">
    <text evidence="2">The sequence shown here is derived from an EMBL/GenBank/DDBJ whole genome shotgun (WGS) entry which is preliminary data.</text>
</comment>
<dbReference type="InterPro" id="IPR000835">
    <property type="entry name" value="HTH_MarR-typ"/>
</dbReference>
<dbReference type="Proteomes" id="UP000570517">
    <property type="component" value="Unassembled WGS sequence"/>
</dbReference>